<feature type="transmembrane region" description="Helical" evidence="1">
    <location>
        <begin position="42"/>
        <end position="58"/>
    </location>
</feature>
<evidence type="ECO:0000313" key="3">
    <source>
        <dbReference type="Proteomes" id="UP000234505"/>
    </source>
</evidence>
<name>A0A2J4QJJ7_9ENTR</name>
<sequence length="196" mass="21608">MTTGDSAWRGVWGRLGFSALLSGGIAWGIWHFGDQMGLHTPLLKGLVIAGALVLLMLLRHGKTITLAIKQGWHRFQAKRKNVLPVDEGRVKQTAPRNVTVDTIRDAMRNLYGRCWGRKTRILLITGTASEVEQLTPGLTAQLWQEDCGTLLLWGGDLNTPADSAWLTALRKLRRCPVDGLVWVTSAFDQLSAPGLE</sequence>
<protein>
    <submittedName>
        <fullName evidence="2">Type VI secretion protein VasK</fullName>
    </submittedName>
</protein>
<keyword evidence="1" id="KW-0472">Membrane</keyword>
<proteinExistence type="predicted"/>
<keyword evidence="1" id="KW-1133">Transmembrane helix</keyword>
<feature type="non-terminal residue" evidence="2">
    <location>
        <position position="196"/>
    </location>
</feature>
<reference evidence="2 3" key="1">
    <citation type="submission" date="2017-11" db="EMBL/GenBank/DDBJ databases">
        <authorList>
            <person name="Han C.G."/>
        </authorList>
    </citation>
    <scope>NUCLEOTIDE SEQUENCE [LARGE SCALE GENOMIC DNA]</scope>
    <source>
        <strain evidence="2 3">A11</strain>
    </source>
</reference>
<comment type="caution">
    <text evidence="2">The sequence shown here is derived from an EMBL/GenBank/DDBJ whole genome shotgun (WGS) entry which is preliminary data.</text>
</comment>
<gene>
    <name evidence="2" type="ORF">CWN50_22160</name>
</gene>
<organism evidence="2 3">
    <name type="scientific">Klebsiella michiganensis</name>
    <dbReference type="NCBI Taxonomy" id="1134687"/>
    <lineage>
        <taxon>Bacteria</taxon>
        <taxon>Pseudomonadati</taxon>
        <taxon>Pseudomonadota</taxon>
        <taxon>Gammaproteobacteria</taxon>
        <taxon>Enterobacterales</taxon>
        <taxon>Enterobacteriaceae</taxon>
        <taxon>Klebsiella/Raoultella group</taxon>
        <taxon>Klebsiella</taxon>
    </lineage>
</organism>
<dbReference type="Proteomes" id="UP000234505">
    <property type="component" value="Unassembled WGS sequence"/>
</dbReference>
<dbReference type="AlphaFoldDB" id="A0A2J4QJJ7"/>
<evidence type="ECO:0000313" key="2">
    <source>
        <dbReference type="EMBL" id="PLL31239.1"/>
    </source>
</evidence>
<reference evidence="2 3" key="2">
    <citation type="submission" date="2018-01" db="EMBL/GenBank/DDBJ databases">
        <title>Genomic study of Klebsiella pneumoniae.</title>
        <authorList>
            <person name="Yang Y."/>
            <person name="Bicalho R."/>
        </authorList>
    </citation>
    <scope>NUCLEOTIDE SEQUENCE [LARGE SCALE GENOMIC DNA]</scope>
    <source>
        <strain evidence="2 3">A11</strain>
    </source>
</reference>
<feature type="transmembrane region" description="Helical" evidence="1">
    <location>
        <begin position="12"/>
        <end position="30"/>
    </location>
</feature>
<keyword evidence="1" id="KW-0812">Transmembrane</keyword>
<evidence type="ECO:0000256" key="1">
    <source>
        <dbReference type="SAM" id="Phobius"/>
    </source>
</evidence>
<accession>A0A2J4QJJ7</accession>
<dbReference type="EMBL" id="PIDS01000893">
    <property type="protein sequence ID" value="PLL31239.1"/>
    <property type="molecule type" value="Genomic_DNA"/>
</dbReference>